<proteinExistence type="predicted"/>
<evidence type="ECO:0000256" key="1">
    <source>
        <dbReference type="SAM" id="Phobius"/>
    </source>
</evidence>
<dbReference type="AlphaFoldDB" id="A0A9P0EC83"/>
<organism evidence="2 3">
    <name type="scientific">Nezara viridula</name>
    <name type="common">Southern green stink bug</name>
    <name type="synonym">Cimex viridulus</name>
    <dbReference type="NCBI Taxonomy" id="85310"/>
    <lineage>
        <taxon>Eukaryota</taxon>
        <taxon>Metazoa</taxon>
        <taxon>Ecdysozoa</taxon>
        <taxon>Arthropoda</taxon>
        <taxon>Hexapoda</taxon>
        <taxon>Insecta</taxon>
        <taxon>Pterygota</taxon>
        <taxon>Neoptera</taxon>
        <taxon>Paraneoptera</taxon>
        <taxon>Hemiptera</taxon>
        <taxon>Heteroptera</taxon>
        <taxon>Panheteroptera</taxon>
        <taxon>Pentatomomorpha</taxon>
        <taxon>Pentatomoidea</taxon>
        <taxon>Pentatomidae</taxon>
        <taxon>Pentatominae</taxon>
        <taxon>Nezara</taxon>
    </lineage>
</organism>
<gene>
    <name evidence="2" type="ORF">NEZAVI_LOCUS5154</name>
</gene>
<keyword evidence="1" id="KW-0812">Transmembrane</keyword>
<evidence type="ECO:0000313" key="3">
    <source>
        <dbReference type="Proteomes" id="UP001152798"/>
    </source>
</evidence>
<keyword evidence="3" id="KW-1185">Reference proteome</keyword>
<protein>
    <submittedName>
        <fullName evidence="2">Uncharacterized protein</fullName>
    </submittedName>
</protein>
<keyword evidence="1" id="KW-1133">Transmembrane helix</keyword>
<accession>A0A9P0EC83</accession>
<sequence>MTVKPLVRMPKSKTSSTGVEDVFVEVYNFSRIHRFAGLSALTYTRGRFRISIKWLIANLIIISCVLIINLNTIFTTRKVCWIVCAHLLKRKVPDIDTMVDREPDNHQHHIDYKLADHFYYPEVDVVSMLTILLLEHRPIVQLCLRRRSTFHRKQPEDQPPQQMPLQY</sequence>
<name>A0A9P0EC83_NEZVI</name>
<feature type="transmembrane region" description="Helical" evidence="1">
    <location>
        <begin position="54"/>
        <end position="74"/>
    </location>
</feature>
<reference evidence="2" key="1">
    <citation type="submission" date="2022-01" db="EMBL/GenBank/DDBJ databases">
        <authorList>
            <person name="King R."/>
        </authorList>
    </citation>
    <scope>NUCLEOTIDE SEQUENCE</scope>
</reference>
<keyword evidence="1" id="KW-0472">Membrane</keyword>
<dbReference type="Proteomes" id="UP001152798">
    <property type="component" value="Chromosome 3"/>
</dbReference>
<dbReference type="EMBL" id="OV725079">
    <property type="protein sequence ID" value="CAH1394715.1"/>
    <property type="molecule type" value="Genomic_DNA"/>
</dbReference>
<evidence type="ECO:0000313" key="2">
    <source>
        <dbReference type="EMBL" id="CAH1394715.1"/>
    </source>
</evidence>